<proteinExistence type="predicted"/>
<sequence>MSDASHDNLFDVAVIGGGLAGLSLAIQMADQGARAIVFEKQTYPFHKVCGEYVSMESWDFLKRLGLPLDTWELPRITRLNISSASGNTLSRELPLGGFGVSRHRLDHALAELARTRGVTVLESCRVDDVSYVEDYLTIETGLGTFRARVVAGAFGKRSNLDRKLKRQYQATVHAPEVNYVGVKYHVEADIPPDLIELHSFRDGYCGISRIEEGKSCMCYLTAAHNLREFRGNIRKMEENVLAQNPFLSEYFHKNRFLFPEPVTVSQVRIGSKPAVDNHIMMIGDAAGFVAPLSGNGMSMALRSAYLLSGPLQEFLDGRINRMQLEHQHATMWRRHFGMRIRFSRYLQRILGRECLTETAISALNLFPFAVKPMVRMTHGRPF</sequence>
<dbReference type="InterPro" id="IPR002938">
    <property type="entry name" value="FAD-bd"/>
</dbReference>
<reference evidence="2 3" key="1">
    <citation type="submission" date="2016-10" db="EMBL/GenBank/DDBJ databases">
        <authorList>
            <person name="de Groot N.N."/>
        </authorList>
    </citation>
    <scope>NUCLEOTIDE SEQUENCE [LARGE SCALE GENOMIC DNA]</scope>
    <source>
        <strain evidence="2 3">DSM 25186</strain>
    </source>
</reference>
<organism evidence="2 3">
    <name type="scientific">Catalinimonas alkaloidigena</name>
    <dbReference type="NCBI Taxonomy" id="1075417"/>
    <lineage>
        <taxon>Bacteria</taxon>
        <taxon>Pseudomonadati</taxon>
        <taxon>Bacteroidota</taxon>
        <taxon>Cytophagia</taxon>
        <taxon>Cytophagales</taxon>
        <taxon>Catalimonadaceae</taxon>
        <taxon>Catalinimonas</taxon>
    </lineage>
</organism>
<dbReference type="InterPro" id="IPR050407">
    <property type="entry name" value="Geranylgeranyl_reductase"/>
</dbReference>
<dbReference type="OrthoDB" id="1142316at2"/>
<dbReference type="SUPFAM" id="SSF51905">
    <property type="entry name" value="FAD/NAD(P)-binding domain"/>
    <property type="match status" value="1"/>
</dbReference>
<dbReference type="Gene3D" id="3.50.50.60">
    <property type="entry name" value="FAD/NAD(P)-binding domain"/>
    <property type="match status" value="1"/>
</dbReference>
<keyword evidence="3" id="KW-1185">Reference proteome</keyword>
<dbReference type="AlphaFoldDB" id="A0A1G9QKI8"/>
<evidence type="ECO:0000259" key="1">
    <source>
        <dbReference type="Pfam" id="PF01494"/>
    </source>
</evidence>
<dbReference type="InterPro" id="IPR036188">
    <property type="entry name" value="FAD/NAD-bd_sf"/>
</dbReference>
<dbReference type="RefSeq" id="WP_089686301.1">
    <property type="nucleotide sequence ID" value="NZ_FNFO01000010.1"/>
</dbReference>
<accession>A0A1G9QKI8</accession>
<dbReference type="Pfam" id="PF01494">
    <property type="entry name" value="FAD_binding_3"/>
    <property type="match status" value="1"/>
</dbReference>
<dbReference type="Proteomes" id="UP000198510">
    <property type="component" value="Unassembled WGS sequence"/>
</dbReference>
<dbReference type="STRING" id="1075417.SAMN05421823_110206"/>
<evidence type="ECO:0000313" key="2">
    <source>
        <dbReference type="EMBL" id="SDM11508.1"/>
    </source>
</evidence>
<gene>
    <name evidence="2" type="ORF">SAMN05421823_110206</name>
</gene>
<evidence type="ECO:0000313" key="3">
    <source>
        <dbReference type="Proteomes" id="UP000198510"/>
    </source>
</evidence>
<name>A0A1G9QKI8_9BACT</name>
<dbReference type="GO" id="GO:0071949">
    <property type="term" value="F:FAD binding"/>
    <property type="evidence" value="ECO:0007669"/>
    <property type="project" value="InterPro"/>
</dbReference>
<dbReference type="PRINTS" id="PR00420">
    <property type="entry name" value="RNGMNOXGNASE"/>
</dbReference>
<dbReference type="PANTHER" id="PTHR42685:SF22">
    <property type="entry name" value="CONDITIONED MEDIUM FACTOR RECEPTOR 1"/>
    <property type="match status" value="1"/>
</dbReference>
<dbReference type="EMBL" id="FNFO01000010">
    <property type="protein sequence ID" value="SDM11508.1"/>
    <property type="molecule type" value="Genomic_DNA"/>
</dbReference>
<dbReference type="PANTHER" id="PTHR42685">
    <property type="entry name" value="GERANYLGERANYL DIPHOSPHATE REDUCTASE"/>
    <property type="match status" value="1"/>
</dbReference>
<feature type="domain" description="FAD-binding" evidence="1">
    <location>
        <begin position="11"/>
        <end position="325"/>
    </location>
</feature>
<protein>
    <submittedName>
        <fullName evidence="2">Dehydrogenase (Flavoprotein)</fullName>
    </submittedName>
</protein>